<evidence type="ECO:0000313" key="4">
    <source>
        <dbReference type="Proteomes" id="UP000011087"/>
    </source>
</evidence>
<protein>
    <submittedName>
        <fullName evidence="2 3">Uncharacterized protein</fullName>
    </submittedName>
</protein>
<dbReference type="KEGG" id="gtt:GUITHDRAFT_104336"/>
<gene>
    <name evidence="2" type="ORF">GUITHDRAFT_104336</name>
</gene>
<organism evidence="2">
    <name type="scientific">Guillardia theta (strain CCMP2712)</name>
    <name type="common">Cryptophyte</name>
    <dbReference type="NCBI Taxonomy" id="905079"/>
    <lineage>
        <taxon>Eukaryota</taxon>
        <taxon>Cryptophyceae</taxon>
        <taxon>Pyrenomonadales</taxon>
        <taxon>Geminigeraceae</taxon>
        <taxon>Guillardia</taxon>
    </lineage>
</organism>
<evidence type="ECO:0000313" key="3">
    <source>
        <dbReference type="EnsemblProtists" id="EKX49939"/>
    </source>
</evidence>
<dbReference type="AlphaFoldDB" id="L1JNT2"/>
<dbReference type="GeneID" id="17306622"/>
<dbReference type="RefSeq" id="XP_005836919.1">
    <property type="nucleotide sequence ID" value="XM_005836862.1"/>
</dbReference>
<dbReference type="Proteomes" id="UP000011087">
    <property type="component" value="Unassembled WGS sequence"/>
</dbReference>
<evidence type="ECO:0000313" key="2">
    <source>
        <dbReference type="EMBL" id="EKX49939.1"/>
    </source>
</evidence>
<sequence length="676" mass="78740">MSSRSNGAKSPKSRIEAALISRAVDLHASPLKRRIASPERVKAQSAARVSEEGEDSPDQGDEGYMWPLLGSKHSQDEISEHFWGDAVRRMHLLEQENREKTFEKAKNLFEAHARKESNHPRSQEPFLPKLKLHGLNRNKSISLESLITPRGVNVAKMQRLVSADTSFESQTSSNDFRASMSQKWTQPMKTARTFRELKEEDQEAMSTLLRSSLRNLSSVNLQLKREHIRLHSVILKSPETDCSEYFADSRSCLRDTKMLIQKLNQGLRDMLELDKEEMMYDSCYWPEVNKTVGVVSKVPSIMREKLISQAINRDASCKMSIVRRVQQEASVRESALKKLLKSEGEMSAEELIKLKKTWLTVLTSTRSIKIFSNIFRIRKAISILSLHAAMSERQDDSKIDEEYDEEHLRGVQRWLYRCILSKRWQKLRTMNMDIISAFLQVRRYLQRVRKIQRAMKEFLESTRETRRLHLHCVDLYEKNFIIRTLKSPSIQPPLTLYIDQAHELFNPGVKFEHPKSSEVKSLKIEREVKEDFIRKVTDIQQVCLTAHFRYQRLKLKRKEYILASQHYDAQVSIWKDKLMQVMLFRDAMSDWFANGEYDQQKVHQLQTGIFGPAMASKTMGLENPTRPVRPIWTGCYALSEEEACEMLRECNRTAGSTRMRRALFPEARMQFLEESA</sequence>
<reference evidence="2 4" key="1">
    <citation type="journal article" date="2012" name="Nature">
        <title>Algal genomes reveal evolutionary mosaicism and the fate of nucleomorphs.</title>
        <authorList>
            <consortium name="DOE Joint Genome Institute"/>
            <person name="Curtis B.A."/>
            <person name="Tanifuji G."/>
            <person name="Burki F."/>
            <person name="Gruber A."/>
            <person name="Irimia M."/>
            <person name="Maruyama S."/>
            <person name="Arias M.C."/>
            <person name="Ball S.G."/>
            <person name="Gile G.H."/>
            <person name="Hirakawa Y."/>
            <person name="Hopkins J.F."/>
            <person name="Kuo A."/>
            <person name="Rensing S.A."/>
            <person name="Schmutz J."/>
            <person name="Symeonidi A."/>
            <person name="Elias M."/>
            <person name="Eveleigh R.J."/>
            <person name="Herman E.K."/>
            <person name="Klute M.J."/>
            <person name="Nakayama T."/>
            <person name="Obornik M."/>
            <person name="Reyes-Prieto A."/>
            <person name="Armbrust E.V."/>
            <person name="Aves S.J."/>
            <person name="Beiko R.G."/>
            <person name="Coutinho P."/>
            <person name="Dacks J.B."/>
            <person name="Durnford D.G."/>
            <person name="Fast N.M."/>
            <person name="Green B.R."/>
            <person name="Grisdale C.J."/>
            <person name="Hempel F."/>
            <person name="Henrissat B."/>
            <person name="Hoppner M.P."/>
            <person name="Ishida K."/>
            <person name="Kim E."/>
            <person name="Koreny L."/>
            <person name="Kroth P.G."/>
            <person name="Liu Y."/>
            <person name="Malik S.B."/>
            <person name="Maier U.G."/>
            <person name="McRose D."/>
            <person name="Mock T."/>
            <person name="Neilson J.A."/>
            <person name="Onodera N.T."/>
            <person name="Poole A.M."/>
            <person name="Pritham E.J."/>
            <person name="Richards T.A."/>
            <person name="Rocap G."/>
            <person name="Roy S.W."/>
            <person name="Sarai C."/>
            <person name="Schaack S."/>
            <person name="Shirato S."/>
            <person name="Slamovits C.H."/>
            <person name="Spencer D.F."/>
            <person name="Suzuki S."/>
            <person name="Worden A.Z."/>
            <person name="Zauner S."/>
            <person name="Barry K."/>
            <person name="Bell C."/>
            <person name="Bharti A.K."/>
            <person name="Crow J.A."/>
            <person name="Grimwood J."/>
            <person name="Kramer R."/>
            <person name="Lindquist E."/>
            <person name="Lucas S."/>
            <person name="Salamov A."/>
            <person name="McFadden G.I."/>
            <person name="Lane C.E."/>
            <person name="Keeling P.J."/>
            <person name="Gray M.W."/>
            <person name="Grigoriev I.V."/>
            <person name="Archibald J.M."/>
        </authorList>
    </citation>
    <scope>NUCLEOTIDE SEQUENCE</scope>
    <source>
        <strain evidence="2 4">CCMP2712</strain>
    </source>
</reference>
<feature type="compositionally biased region" description="Acidic residues" evidence="1">
    <location>
        <begin position="52"/>
        <end position="61"/>
    </location>
</feature>
<reference evidence="3" key="3">
    <citation type="submission" date="2016-03" db="UniProtKB">
        <authorList>
            <consortium name="EnsemblProtists"/>
        </authorList>
    </citation>
    <scope>IDENTIFICATION</scope>
</reference>
<accession>L1JNT2</accession>
<reference evidence="4" key="2">
    <citation type="submission" date="2012-11" db="EMBL/GenBank/DDBJ databases">
        <authorList>
            <person name="Kuo A."/>
            <person name="Curtis B.A."/>
            <person name="Tanifuji G."/>
            <person name="Burki F."/>
            <person name="Gruber A."/>
            <person name="Irimia M."/>
            <person name="Maruyama S."/>
            <person name="Arias M.C."/>
            <person name="Ball S.G."/>
            <person name="Gile G.H."/>
            <person name="Hirakawa Y."/>
            <person name="Hopkins J.F."/>
            <person name="Rensing S.A."/>
            <person name="Schmutz J."/>
            <person name="Symeonidi A."/>
            <person name="Elias M."/>
            <person name="Eveleigh R.J."/>
            <person name="Herman E.K."/>
            <person name="Klute M.J."/>
            <person name="Nakayama T."/>
            <person name="Obornik M."/>
            <person name="Reyes-Prieto A."/>
            <person name="Armbrust E.V."/>
            <person name="Aves S.J."/>
            <person name="Beiko R.G."/>
            <person name="Coutinho P."/>
            <person name="Dacks J.B."/>
            <person name="Durnford D.G."/>
            <person name="Fast N.M."/>
            <person name="Green B.R."/>
            <person name="Grisdale C."/>
            <person name="Hempe F."/>
            <person name="Henrissat B."/>
            <person name="Hoppner M.P."/>
            <person name="Ishida K.-I."/>
            <person name="Kim E."/>
            <person name="Koreny L."/>
            <person name="Kroth P.G."/>
            <person name="Liu Y."/>
            <person name="Malik S.-B."/>
            <person name="Maier U.G."/>
            <person name="McRose D."/>
            <person name="Mock T."/>
            <person name="Neilson J.A."/>
            <person name="Onodera N.T."/>
            <person name="Poole A.M."/>
            <person name="Pritham E.J."/>
            <person name="Richards T.A."/>
            <person name="Rocap G."/>
            <person name="Roy S.W."/>
            <person name="Sarai C."/>
            <person name="Schaack S."/>
            <person name="Shirato S."/>
            <person name="Slamovits C.H."/>
            <person name="Spencer D.F."/>
            <person name="Suzuki S."/>
            <person name="Worden A.Z."/>
            <person name="Zauner S."/>
            <person name="Barry K."/>
            <person name="Bell C."/>
            <person name="Bharti A.K."/>
            <person name="Crow J.A."/>
            <person name="Grimwood J."/>
            <person name="Kramer R."/>
            <person name="Lindquist E."/>
            <person name="Lucas S."/>
            <person name="Salamov A."/>
            <person name="McFadden G.I."/>
            <person name="Lane C.E."/>
            <person name="Keeling P.J."/>
            <person name="Gray M.W."/>
            <person name="Grigoriev I.V."/>
            <person name="Archibald J.M."/>
        </authorList>
    </citation>
    <scope>NUCLEOTIDE SEQUENCE</scope>
    <source>
        <strain evidence="4">CCMP2712</strain>
    </source>
</reference>
<evidence type="ECO:0000256" key="1">
    <source>
        <dbReference type="SAM" id="MobiDB-lite"/>
    </source>
</evidence>
<dbReference type="EnsemblProtists" id="EKX49939">
    <property type="protein sequence ID" value="EKX49939"/>
    <property type="gene ID" value="GUITHDRAFT_104336"/>
</dbReference>
<dbReference type="PaxDb" id="55529-EKX49939"/>
<feature type="region of interest" description="Disordered" evidence="1">
    <location>
        <begin position="28"/>
        <end position="69"/>
    </location>
</feature>
<proteinExistence type="predicted"/>
<name>L1JNT2_GUITC</name>
<dbReference type="EMBL" id="JH992980">
    <property type="protein sequence ID" value="EKX49939.1"/>
    <property type="molecule type" value="Genomic_DNA"/>
</dbReference>
<keyword evidence="4" id="KW-1185">Reference proteome</keyword>
<dbReference type="HOGENOM" id="CLU_406799_0_0_1"/>